<gene>
    <name evidence="2" type="ORF">AQUSIP_14490</name>
</gene>
<dbReference type="KEGG" id="asip:AQUSIP_14490"/>
<evidence type="ECO:0000256" key="1">
    <source>
        <dbReference type="ARBA" id="ARBA00008591"/>
    </source>
</evidence>
<organism evidence="2 3">
    <name type="scientific">Aquicella siphonis</name>
    <dbReference type="NCBI Taxonomy" id="254247"/>
    <lineage>
        <taxon>Bacteria</taxon>
        <taxon>Pseudomonadati</taxon>
        <taxon>Pseudomonadota</taxon>
        <taxon>Gammaproteobacteria</taxon>
        <taxon>Legionellales</taxon>
        <taxon>Coxiellaceae</taxon>
        <taxon>Aquicella</taxon>
    </lineage>
</organism>
<evidence type="ECO:0008006" key="4">
    <source>
        <dbReference type="Google" id="ProtNLM"/>
    </source>
</evidence>
<protein>
    <recommendedName>
        <fullName evidence="4">Pit accessory protein</fullName>
    </recommendedName>
</protein>
<dbReference type="OrthoDB" id="9797568at2"/>
<dbReference type="InterPro" id="IPR052912">
    <property type="entry name" value="UPF0111_domain"/>
</dbReference>
<dbReference type="Gene3D" id="1.20.58.220">
    <property type="entry name" value="Phosphate transport system protein phou homolog 2, domain 2"/>
    <property type="match status" value="1"/>
</dbReference>
<reference evidence="2 3" key="1">
    <citation type="submission" date="2019-08" db="EMBL/GenBank/DDBJ databases">
        <authorList>
            <person name="Guy L."/>
        </authorList>
    </citation>
    <scope>NUCLEOTIDE SEQUENCE [LARGE SCALE GENOMIC DNA]</scope>
    <source>
        <strain evidence="2 3">SGT-108</strain>
    </source>
</reference>
<dbReference type="InterPro" id="IPR038078">
    <property type="entry name" value="PhoU-like_sf"/>
</dbReference>
<dbReference type="Pfam" id="PF01865">
    <property type="entry name" value="PhoU_div"/>
    <property type="match status" value="1"/>
</dbReference>
<evidence type="ECO:0000313" key="3">
    <source>
        <dbReference type="Proteomes" id="UP000324194"/>
    </source>
</evidence>
<dbReference type="PANTHER" id="PTHR37298:SF1">
    <property type="entry name" value="UPF0111 PROTEIN YKAA"/>
    <property type="match status" value="1"/>
</dbReference>
<accession>A0A5E4PGX8</accession>
<comment type="similarity">
    <text evidence="1">Belongs to the UPF0111 family.</text>
</comment>
<dbReference type="RefSeq" id="WP_148339386.1">
    <property type="nucleotide sequence ID" value="NZ_LR699119.1"/>
</dbReference>
<dbReference type="AlphaFoldDB" id="A0A5E4PGX8"/>
<dbReference type="Proteomes" id="UP000324194">
    <property type="component" value="Chromosome 1"/>
</dbReference>
<keyword evidence="3" id="KW-1185">Reference proteome</keyword>
<evidence type="ECO:0000313" key="2">
    <source>
        <dbReference type="EMBL" id="VVC76144.1"/>
    </source>
</evidence>
<dbReference type="PANTHER" id="PTHR37298">
    <property type="entry name" value="UPF0111 PROTEIN YKAA"/>
    <property type="match status" value="1"/>
</dbReference>
<name>A0A5E4PGX8_9COXI</name>
<dbReference type="EMBL" id="LR699119">
    <property type="protein sequence ID" value="VVC76144.1"/>
    <property type="molecule type" value="Genomic_DNA"/>
</dbReference>
<sequence>MLKRLLPRQDNFFQLFQKAADKLLLASTEFSNMLQNLNNQQYYVDEIAKHEEEADQIAHANFELLHKTFITPFDRHDIHQLTSTLDDIIDLINRIAQRFPFYQLKAVPEEMIRLSQLSAEATSHIKSSIYCLHSLKNSAEIFKYCNEIDHVESKAHQVVLAGEKKLFMEEQDFKQFFKLKEVYAHTKSVINRCQDVANILKGIVLEYS</sequence>
<dbReference type="InterPro" id="IPR018445">
    <property type="entry name" value="Put_Phosphate_transp_reg"/>
</dbReference>
<proteinExistence type="inferred from homology"/>